<gene>
    <name evidence="1" type="primary">RXLR161</name>
    <name evidence="1" type="ORF">SDJN03_12986</name>
</gene>
<organism evidence="1 2">
    <name type="scientific">Cucurbita argyrosperma subsp. sororia</name>
    <dbReference type="NCBI Taxonomy" id="37648"/>
    <lineage>
        <taxon>Eukaryota</taxon>
        <taxon>Viridiplantae</taxon>
        <taxon>Streptophyta</taxon>
        <taxon>Embryophyta</taxon>
        <taxon>Tracheophyta</taxon>
        <taxon>Spermatophyta</taxon>
        <taxon>Magnoliopsida</taxon>
        <taxon>eudicotyledons</taxon>
        <taxon>Gunneridae</taxon>
        <taxon>Pentapetalae</taxon>
        <taxon>rosids</taxon>
        <taxon>fabids</taxon>
        <taxon>Cucurbitales</taxon>
        <taxon>Cucurbitaceae</taxon>
        <taxon>Cucurbiteae</taxon>
        <taxon>Cucurbita</taxon>
    </lineage>
</organism>
<accession>A0AAV6N7C4</accession>
<dbReference type="EMBL" id="JAGKQH010000008">
    <property type="protein sequence ID" value="KAG6593510.1"/>
    <property type="molecule type" value="Genomic_DNA"/>
</dbReference>
<feature type="non-terminal residue" evidence="1">
    <location>
        <position position="1"/>
    </location>
</feature>
<proteinExistence type="predicted"/>
<evidence type="ECO:0000313" key="1">
    <source>
        <dbReference type="EMBL" id="KAG6593510.1"/>
    </source>
</evidence>
<name>A0AAV6N7C4_9ROSI</name>
<reference evidence="1 2" key="1">
    <citation type="journal article" date="2021" name="Hortic Res">
        <title>The domestication of Cucurbita argyrosperma as revealed by the genome of its wild relative.</title>
        <authorList>
            <person name="Barrera-Redondo J."/>
            <person name="Sanchez-de la Vega G."/>
            <person name="Aguirre-Liguori J.A."/>
            <person name="Castellanos-Morales G."/>
            <person name="Gutierrez-Guerrero Y.T."/>
            <person name="Aguirre-Dugua X."/>
            <person name="Aguirre-Planter E."/>
            <person name="Tenaillon M.I."/>
            <person name="Lira-Saade R."/>
            <person name="Eguiarte L.E."/>
        </authorList>
    </citation>
    <scope>NUCLEOTIDE SEQUENCE [LARGE SCALE GENOMIC DNA]</scope>
    <source>
        <strain evidence="1">JBR-2021</strain>
    </source>
</reference>
<keyword evidence="2" id="KW-1185">Reference proteome</keyword>
<comment type="caution">
    <text evidence="1">The sequence shown here is derived from an EMBL/GenBank/DDBJ whole genome shotgun (WGS) entry which is preliminary data.</text>
</comment>
<evidence type="ECO:0000313" key="2">
    <source>
        <dbReference type="Proteomes" id="UP000685013"/>
    </source>
</evidence>
<dbReference type="AlphaFoldDB" id="A0AAV6N7C4"/>
<sequence length="74" mass="8153">MASTNAFHCVIKQVCLFMSSSTSVHWAAVKQILRYLHDTIDMGLCITESSTDLLNVFSNADWVGNPYDPRSTGG</sequence>
<dbReference type="Proteomes" id="UP000685013">
    <property type="component" value="Chromosome 8"/>
</dbReference>
<protein>
    <submittedName>
        <fullName evidence="1">Secreted RxLR effector protein 161</fullName>
    </submittedName>
</protein>